<dbReference type="InterPro" id="IPR029063">
    <property type="entry name" value="SAM-dependent_MTases_sf"/>
</dbReference>
<protein>
    <submittedName>
        <fullName evidence="2">Methyltransferase</fullName>
    </submittedName>
</protein>
<dbReference type="PANTHER" id="PTHR47739:SF1">
    <property type="entry name" value="TRNA1(VAL) (ADENINE(37)-N6)-METHYLTRANSFERASE"/>
    <property type="match status" value="1"/>
</dbReference>
<evidence type="ECO:0000313" key="2">
    <source>
        <dbReference type="EMBL" id="MCF2652895.1"/>
    </source>
</evidence>
<dbReference type="Proteomes" id="UP001299220">
    <property type="component" value="Unassembled WGS sequence"/>
</dbReference>
<organism evidence="2 3">
    <name type="scientific">Anaeromassilibacillus senegalensis</name>
    <dbReference type="NCBI Taxonomy" id="1673717"/>
    <lineage>
        <taxon>Bacteria</taxon>
        <taxon>Bacillati</taxon>
        <taxon>Bacillota</taxon>
        <taxon>Clostridia</taxon>
        <taxon>Eubacteriales</taxon>
        <taxon>Acutalibacteraceae</taxon>
        <taxon>Anaeromassilibacillus</taxon>
    </lineage>
</organism>
<dbReference type="InterPro" id="IPR002052">
    <property type="entry name" value="DNA_methylase_N6_adenine_CS"/>
</dbReference>
<sequence>MTEDMHWEPLAKNCRVLVSRAHRFTTDTILLAHFAAPRRRERCADFGTGCGTIPLLWHVRYAPRAITGVELGEQAAEQAEISVRENGFQDGISIRRGDIRDIRTVFPEPELDLVACNPPYKAVGAGLRNEDARMENARHECTCTLEDVARAAKAVLRFGGRLCICQRPERLTDAMCVFRENGLEPKKLRLVQQRADSAPMLFLLEARRGGKPGLQLLPTLVIEDGAGGFSKEMLEIYGDYKDGHEGGRSNGGE</sequence>
<dbReference type="InterPro" id="IPR007848">
    <property type="entry name" value="Small_mtfrase_dom"/>
</dbReference>
<dbReference type="PANTHER" id="PTHR47739">
    <property type="entry name" value="TRNA1(VAL) (ADENINE(37)-N6)-METHYLTRANSFERASE"/>
    <property type="match status" value="1"/>
</dbReference>
<keyword evidence="3" id="KW-1185">Reference proteome</keyword>
<dbReference type="PROSITE" id="PS00092">
    <property type="entry name" value="N6_MTASE"/>
    <property type="match status" value="1"/>
</dbReference>
<name>A0ABS9CP33_9FIRM</name>
<dbReference type="InterPro" id="IPR050210">
    <property type="entry name" value="tRNA_Adenine-N(6)_MTase"/>
</dbReference>
<keyword evidence="2" id="KW-0489">Methyltransferase</keyword>
<gene>
    <name evidence="2" type="ORF">JQM67_09805</name>
</gene>
<dbReference type="RefSeq" id="WP_235323935.1">
    <property type="nucleotide sequence ID" value="NZ_JAFBIT010000003.1"/>
</dbReference>
<dbReference type="SUPFAM" id="SSF53335">
    <property type="entry name" value="S-adenosyl-L-methionine-dependent methyltransferases"/>
    <property type="match status" value="1"/>
</dbReference>
<reference evidence="2 3" key="1">
    <citation type="submission" date="2020-12" db="EMBL/GenBank/DDBJ databases">
        <title>Whole genome sequences of gut porcine anaerobes.</title>
        <authorList>
            <person name="Kubasova T."/>
            <person name="Jahodarova E."/>
            <person name="Rychlik I."/>
        </authorList>
    </citation>
    <scope>NUCLEOTIDE SEQUENCE [LARGE SCALE GENOMIC DNA]</scope>
    <source>
        <strain evidence="2 3">An867</strain>
    </source>
</reference>
<keyword evidence="2" id="KW-0808">Transferase</keyword>
<dbReference type="EMBL" id="JAFBIT010000003">
    <property type="protein sequence ID" value="MCF2652895.1"/>
    <property type="molecule type" value="Genomic_DNA"/>
</dbReference>
<evidence type="ECO:0000313" key="3">
    <source>
        <dbReference type="Proteomes" id="UP001299220"/>
    </source>
</evidence>
<dbReference type="Gene3D" id="3.40.50.150">
    <property type="entry name" value="Vaccinia Virus protein VP39"/>
    <property type="match status" value="1"/>
</dbReference>
<dbReference type="GO" id="GO:0032259">
    <property type="term" value="P:methylation"/>
    <property type="evidence" value="ECO:0007669"/>
    <property type="project" value="UniProtKB-KW"/>
</dbReference>
<comment type="caution">
    <text evidence="2">The sequence shown here is derived from an EMBL/GenBank/DDBJ whole genome shotgun (WGS) entry which is preliminary data.</text>
</comment>
<evidence type="ECO:0000259" key="1">
    <source>
        <dbReference type="Pfam" id="PF05175"/>
    </source>
</evidence>
<accession>A0ABS9CP33</accession>
<feature type="domain" description="Methyltransferase small" evidence="1">
    <location>
        <begin position="28"/>
        <end position="124"/>
    </location>
</feature>
<dbReference type="GO" id="GO:0008168">
    <property type="term" value="F:methyltransferase activity"/>
    <property type="evidence" value="ECO:0007669"/>
    <property type="project" value="UniProtKB-KW"/>
</dbReference>
<dbReference type="Pfam" id="PF05175">
    <property type="entry name" value="MTS"/>
    <property type="match status" value="1"/>
</dbReference>
<proteinExistence type="predicted"/>